<dbReference type="eggNOG" id="ENOG5030YZ1">
    <property type="taxonomic scope" value="Bacteria"/>
</dbReference>
<evidence type="ECO:0000256" key="5">
    <source>
        <dbReference type="SAM" id="Phobius"/>
    </source>
</evidence>
<evidence type="ECO:0000256" key="4">
    <source>
        <dbReference type="ARBA" id="ARBA00023136"/>
    </source>
</evidence>
<dbReference type="InterPro" id="IPR007792">
    <property type="entry name" value="T4SS_VirB3/TrbD/AvhB"/>
</dbReference>
<keyword evidence="4 5" id="KW-0472">Membrane</keyword>
<name>A0A011UFD2_9HYPH</name>
<evidence type="ECO:0000256" key="3">
    <source>
        <dbReference type="ARBA" id="ARBA00022989"/>
    </source>
</evidence>
<evidence type="ECO:0000256" key="2">
    <source>
        <dbReference type="ARBA" id="ARBA00022692"/>
    </source>
</evidence>
<keyword evidence="3 5" id="KW-1133">Transmembrane helix</keyword>
<dbReference type="PATRIC" id="fig|69279.3.peg.2921"/>
<dbReference type="Proteomes" id="UP000019849">
    <property type="component" value="Unassembled WGS sequence"/>
</dbReference>
<dbReference type="STRING" id="69279.BG36_09120"/>
<gene>
    <name evidence="6" type="ORF">BG36_09120</name>
</gene>
<reference evidence="6 7" key="1">
    <citation type="submission" date="2014-02" db="EMBL/GenBank/DDBJ databases">
        <title>Aquamicrobium defluvii Genome sequencing.</title>
        <authorList>
            <person name="Wang X."/>
        </authorList>
    </citation>
    <scope>NUCLEOTIDE SEQUENCE [LARGE SCALE GENOMIC DNA]</scope>
    <source>
        <strain evidence="6 7">W13Z1</strain>
    </source>
</reference>
<dbReference type="EMBL" id="JENY01000020">
    <property type="protein sequence ID" value="EXL04871.1"/>
    <property type="molecule type" value="Genomic_DNA"/>
</dbReference>
<sequence length="97" mass="10829">MDNDEVYVEPVSLPLTRPPMKWGVRYEVFALNGMLAVIAFIATSSFVLGLGVFGGTHLVSAYLCQRDPYIFHIFERRVSKRGAIGNIGFWGARSYSP</sequence>
<evidence type="ECO:0000313" key="7">
    <source>
        <dbReference type="Proteomes" id="UP000019849"/>
    </source>
</evidence>
<evidence type="ECO:0000313" key="6">
    <source>
        <dbReference type="EMBL" id="EXL04871.1"/>
    </source>
</evidence>
<organism evidence="6 7">
    <name type="scientific">Aquamicrobium defluvii</name>
    <dbReference type="NCBI Taxonomy" id="69279"/>
    <lineage>
        <taxon>Bacteria</taxon>
        <taxon>Pseudomonadati</taxon>
        <taxon>Pseudomonadota</taxon>
        <taxon>Alphaproteobacteria</taxon>
        <taxon>Hyphomicrobiales</taxon>
        <taxon>Phyllobacteriaceae</taxon>
        <taxon>Aquamicrobium</taxon>
    </lineage>
</organism>
<comment type="subcellular location">
    <subcellularLocation>
        <location evidence="1">Membrane</location>
    </subcellularLocation>
</comment>
<accession>A0A011UFD2</accession>
<evidence type="ECO:0000256" key="1">
    <source>
        <dbReference type="ARBA" id="ARBA00004370"/>
    </source>
</evidence>
<dbReference type="AlphaFoldDB" id="A0A011UFD2"/>
<comment type="caution">
    <text evidence="6">The sequence shown here is derived from an EMBL/GenBank/DDBJ whole genome shotgun (WGS) entry which is preliminary data.</text>
</comment>
<dbReference type="GO" id="GO:0016020">
    <property type="term" value="C:membrane"/>
    <property type="evidence" value="ECO:0007669"/>
    <property type="project" value="UniProtKB-SubCell"/>
</dbReference>
<proteinExistence type="predicted"/>
<protein>
    <submittedName>
        <fullName evidence="6">Type VI secretion protein</fullName>
    </submittedName>
</protein>
<feature type="transmembrane region" description="Helical" evidence="5">
    <location>
        <begin position="29"/>
        <end position="53"/>
    </location>
</feature>
<dbReference type="HOGENOM" id="CLU_158477_3_0_5"/>
<dbReference type="Pfam" id="PF05101">
    <property type="entry name" value="VirB3"/>
    <property type="match status" value="1"/>
</dbReference>
<keyword evidence="2 5" id="KW-0812">Transmembrane</keyword>
<dbReference type="RefSeq" id="WP_035027879.1">
    <property type="nucleotide sequence ID" value="NZ_KK073892.1"/>
</dbReference>